<proteinExistence type="predicted"/>
<keyword evidence="2" id="KW-1185">Reference proteome</keyword>
<dbReference type="EMBL" id="BPLR01009489">
    <property type="protein sequence ID" value="GIY32303.1"/>
    <property type="molecule type" value="Genomic_DNA"/>
</dbReference>
<protein>
    <submittedName>
        <fullName evidence="1">Uncharacterized protein</fullName>
    </submittedName>
</protein>
<comment type="caution">
    <text evidence="1">The sequence shown here is derived from an EMBL/GenBank/DDBJ whole genome shotgun (WGS) entry which is preliminary data.</text>
</comment>
<dbReference type="Proteomes" id="UP001054945">
    <property type="component" value="Unassembled WGS sequence"/>
</dbReference>
<name>A0AAV4SCV2_CAEEX</name>
<gene>
    <name evidence="1" type="ORF">CEXT_133711</name>
</gene>
<reference evidence="1 2" key="1">
    <citation type="submission" date="2021-06" db="EMBL/GenBank/DDBJ databases">
        <title>Caerostris extrusa draft genome.</title>
        <authorList>
            <person name="Kono N."/>
            <person name="Arakawa K."/>
        </authorList>
    </citation>
    <scope>NUCLEOTIDE SEQUENCE [LARGE SCALE GENOMIC DNA]</scope>
</reference>
<accession>A0AAV4SCV2</accession>
<dbReference type="AlphaFoldDB" id="A0AAV4SCV2"/>
<evidence type="ECO:0000313" key="2">
    <source>
        <dbReference type="Proteomes" id="UP001054945"/>
    </source>
</evidence>
<evidence type="ECO:0000313" key="1">
    <source>
        <dbReference type="EMBL" id="GIY32303.1"/>
    </source>
</evidence>
<organism evidence="1 2">
    <name type="scientific">Caerostris extrusa</name>
    <name type="common">Bark spider</name>
    <name type="synonym">Caerostris bankana</name>
    <dbReference type="NCBI Taxonomy" id="172846"/>
    <lineage>
        <taxon>Eukaryota</taxon>
        <taxon>Metazoa</taxon>
        <taxon>Ecdysozoa</taxon>
        <taxon>Arthropoda</taxon>
        <taxon>Chelicerata</taxon>
        <taxon>Arachnida</taxon>
        <taxon>Araneae</taxon>
        <taxon>Araneomorphae</taxon>
        <taxon>Entelegynae</taxon>
        <taxon>Araneoidea</taxon>
        <taxon>Araneidae</taxon>
        <taxon>Caerostris</taxon>
    </lineage>
</organism>
<sequence length="108" mass="12791">MSITNRKKKKIDYTNLENTDINLTHGSRYGNTVEAKTWMRMVWKPKTWMRMVWKPLDRDHNPIFPAWTIPVEPHIKATSTVESSILKMPFYTSCELFDLRLFSFGPNL</sequence>